<reference evidence="1 2" key="1">
    <citation type="submission" date="2019-09" db="EMBL/GenBank/DDBJ databases">
        <title>Draft genome sequence of Bacillus sp. JC-7.</title>
        <authorList>
            <person name="Tanaka N."/>
            <person name="Shiwa Y."/>
            <person name="Fujita N."/>
            <person name="Tanasupawat S."/>
        </authorList>
    </citation>
    <scope>NUCLEOTIDE SEQUENCE [LARGE SCALE GENOMIC DNA]</scope>
    <source>
        <strain evidence="1 2">JC-7</strain>
    </source>
</reference>
<accession>A0A5J4JM14</accession>
<gene>
    <name evidence="1" type="ORF">BpJC7_29210</name>
</gene>
<evidence type="ECO:0000313" key="1">
    <source>
        <dbReference type="EMBL" id="GER71618.1"/>
    </source>
</evidence>
<protein>
    <submittedName>
        <fullName evidence="1">Uncharacterized protein</fullName>
    </submittedName>
</protein>
<dbReference type="Proteomes" id="UP000391919">
    <property type="component" value="Unassembled WGS sequence"/>
</dbReference>
<comment type="caution">
    <text evidence="1">The sequence shown here is derived from an EMBL/GenBank/DDBJ whole genome shotgun (WGS) entry which is preliminary data.</text>
</comment>
<name>A0A5J4JM14_9BACI</name>
<evidence type="ECO:0000313" key="2">
    <source>
        <dbReference type="Proteomes" id="UP000391919"/>
    </source>
</evidence>
<keyword evidence="2" id="KW-1185">Reference proteome</keyword>
<dbReference type="AlphaFoldDB" id="A0A5J4JM14"/>
<dbReference type="EMBL" id="BKZQ01000057">
    <property type="protein sequence ID" value="GER71618.1"/>
    <property type="molecule type" value="Genomic_DNA"/>
</dbReference>
<proteinExistence type="predicted"/>
<organism evidence="1 2">
    <name type="scientific">Weizmannia acidilactici</name>
    <dbReference type="NCBI Taxonomy" id="2607726"/>
    <lineage>
        <taxon>Bacteria</taxon>
        <taxon>Bacillati</taxon>
        <taxon>Bacillota</taxon>
        <taxon>Bacilli</taxon>
        <taxon>Bacillales</taxon>
        <taxon>Bacillaceae</taxon>
        <taxon>Heyndrickxia</taxon>
    </lineage>
</organism>
<sequence>MENTPSDARGLGAMESNQRHISFRMKKRGMHWSKESGEVMVKIKQGILNRTLREAYLKHQARSARKQRELKQALKYA</sequence>